<reference evidence="3" key="1">
    <citation type="journal article" date="2019" name="Int. J. Syst. Evol. Microbiol.">
        <title>The Global Catalogue of Microorganisms (GCM) 10K type strain sequencing project: providing services to taxonomists for standard genome sequencing and annotation.</title>
        <authorList>
            <consortium name="The Broad Institute Genomics Platform"/>
            <consortium name="The Broad Institute Genome Sequencing Center for Infectious Disease"/>
            <person name="Wu L."/>
            <person name="Ma J."/>
        </authorList>
    </citation>
    <scope>NUCLEOTIDE SEQUENCE [LARGE SCALE GENOMIC DNA]</scope>
    <source>
        <strain evidence="3">ICMP 6774ER</strain>
    </source>
</reference>
<proteinExistence type="predicted"/>
<dbReference type="EMBL" id="JBHUFV010000033">
    <property type="protein sequence ID" value="MFD1934085.1"/>
    <property type="molecule type" value="Genomic_DNA"/>
</dbReference>
<protein>
    <submittedName>
        <fullName evidence="2">Uncharacterized protein</fullName>
    </submittedName>
</protein>
<dbReference type="RefSeq" id="WP_379574132.1">
    <property type="nucleotide sequence ID" value="NZ_JBHUFV010000033.1"/>
</dbReference>
<feature type="compositionally biased region" description="Polar residues" evidence="1">
    <location>
        <begin position="39"/>
        <end position="48"/>
    </location>
</feature>
<sequence>MREEPAVRDPCGLIVGETLTVVLGCGEALSHPPLRPSGSRPQPGSTRA</sequence>
<organism evidence="2 3">
    <name type="scientific">Nonomuraea mangrovi</name>
    <dbReference type="NCBI Taxonomy" id="2316207"/>
    <lineage>
        <taxon>Bacteria</taxon>
        <taxon>Bacillati</taxon>
        <taxon>Actinomycetota</taxon>
        <taxon>Actinomycetes</taxon>
        <taxon>Streptosporangiales</taxon>
        <taxon>Streptosporangiaceae</taxon>
        <taxon>Nonomuraea</taxon>
    </lineage>
</organism>
<evidence type="ECO:0000313" key="2">
    <source>
        <dbReference type="EMBL" id="MFD1934085.1"/>
    </source>
</evidence>
<evidence type="ECO:0000256" key="1">
    <source>
        <dbReference type="SAM" id="MobiDB-lite"/>
    </source>
</evidence>
<name>A0ABW4SWQ5_9ACTN</name>
<accession>A0ABW4SWQ5</accession>
<comment type="caution">
    <text evidence="2">The sequence shown here is derived from an EMBL/GenBank/DDBJ whole genome shotgun (WGS) entry which is preliminary data.</text>
</comment>
<gene>
    <name evidence="2" type="ORF">ACFSKW_21705</name>
</gene>
<dbReference type="Proteomes" id="UP001597368">
    <property type="component" value="Unassembled WGS sequence"/>
</dbReference>
<evidence type="ECO:0000313" key="3">
    <source>
        <dbReference type="Proteomes" id="UP001597368"/>
    </source>
</evidence>
<keyword evidence="3" id="KW-1185">Reference proteome</keyword>
<feature type="region of interest" description="Disordered" evidence="1">
    <location>
        <begin position="28"/>
        <end position="48"/>
    </location>
</feature>